<keyword evidence="4 5" id="KW-0539">Nucleus</keyword>
<dbReference type="Pfam" id="PF12333">
    <property type="entry name" value="Ipi1_N"/>
    <property type="match status" value="1"/>
</dbReference>
<dbReference type="PANTHER" id="PTHR16056">
    <property type="entry name" value="REGULATOR OF MICROTUBULE DYNAMICS PROTEIN"/>
    <property type="match status" value="1"/>
</dbReference>
<dbReference type="InterPro" id="IPR016024">
    <property type="entry name" value="ARM-type_fold"/>
</dbReference>
<evidence type="ECO:0000256" key="4">
    <source>
        <dbReference type="ARBA" id="ARBA00023242"/>
    </source>
</evidence>
<keyword evidence="5" id="KW-0690">Ribosome biogenesis</keyword>
<dbReference type="SUPFAM" id="SSF48371">
    <property type="entry name" value="ARM repeat"/>
    <property type="match status" value="1"/>
</dbReference>
<comment type="subunit">
    <text evidence="5">Component of the RIX1 complex.</text>
</comment>
<evidence type="ECO:0000256" key="2">
    <source>
        <dbReference type="ARBA" id="ARBA00004123"/>
    </source>
</evidence>
<dbReference type="GO" id="GO:0006364">
    <property type="term" value="P:rRNA processing"/>
    <property type="evidence" value="ECO:0007669"/>
    <property type="project" value="UniProtKB-UniRule"/>
</dbReference>
<evidence type="ECO:0000313" key="8">
    <source>
        <dbReference type="Proteomes" id="UP000054549"/>
    </source>
</evidence>
<dbReference type="Proteomes" id="UP000054549">
    <property type="component" value="Unassembled WGS sequence"/>
</dbReference>
<comment type="subcellular location">
    <subcellularLocation>
        <location evidence="2 5">Nucleus</location>
    </subcellularLocation>
</comment>
<sequence>MPKSAKRKKEKAADFTKAKLKLGKKQTPSNVVDTSFKARSVALPNQSITVDKNEDIPTTKRKLTFDDLIVHLRHYNTTTRKDAILGMRELLDVHGSLLQVHLVALLNGLMRLISDEDVGVRKTLISFISWLLPRIPPEDLIPHSSLLLLYTTSAQTHIFPEIRIDAIRFLNILLECIPESVTADWCQVNGGHGNRVLDGYLGILNAGTPYNESEGPTLATSTSSVVLSQPSKLVVLQSLSNFLRAGLSELQPGGAAGDDTLGTLSFWFLSDAFQSAEAFYAFDSLLRPTPSSEAIRTWSAEAHLNDDNFVRSFHDSNITENSSWSLDQLSHGYGSLDQVPDDQATDAIDYDYLSRLTRNLQSVLVSTFLDSAPAVFSPSGSPSETSLYLVLAVSQIAQTLYSTLLQRRSFPVSSTLSRASVKLMDDLGALLGYMATYFPFKSNSKSGIKVEQAFQELNVIFCQLVALQKFTTESKTSEIAKDKQKSKGSDWWVSLVSSHIIGLLRGESVSTEVGRSLTASAYVSLVPAIWFLAEQRYEIIEALIDHGIRTPSKSATKQPSIGFISRLALLDTEPNYQGSFRVGRSTEIENKFEQWLLHLPQVLWELGATNFPTTEVILRTLLRLLQRKPRLLHGETATVLASKLVPFFCTNHAVRGQLPGPYTKIPSTSGLRRLALDVVATLLKTHSHDLAGNITQLPMMVDVTVRETSKQDYWSHIKTSI</sequence>
<proteinExistence type="inferred from homology"/>
<comment type="function">
    <text evidence="1 5">Component of the RIX1 complex required for processing of ITS2 sequences from 35S pre-rRNA.</text>
</comment>
<dbReference type="InParanoid" id="A0A0C2X8N9"/>
<evidence type="ECO:0000256" key="5">
    <source>
        <dbReference type="RuleBase" id="RU368021"/>
    </source>
</evidence>
<dbReference type="EMBL" id="KN818223">
    <property type="protein sequence ID" value="KIL70752.1"/>
    <property type="molecule type" value="Genomic_DNA"/>
</dbReference>
<keyword evidence="8" id="KW-1185">Reference proteome</keyword>
<organism evidence="7 8">
    <name type="scientific">Amanita muscaria (strain Koide BX008)</name>
    <dbReference type="NCBI Taxonomy" id="946122"/>
    <lineage>
        <taxon>Eukaryota</taxon>
        <taxon>Fungi</taxon>
        <taxon>Dikarya</taxon>
        <taxon>Basidiomycota</taxon>
        <taxon>Agaricomycotina</taxon>
        <taxon>Agaricomycetes</taxon>
        <taxon>Agaricomycetidae</taxon>
        <taxon>Agaricales</taxon>
        <taxon>Pluteineae</taxon>
        <taxon>Amanitaceae</taxon>
        <taxon>Amanita</taxon>
    </lineage>
</organism>
<reference evidence="7 8" key="1">
    <citation type="submission" date="2014-04" db="EMBL/GenBank/DDBJ databases">
        <title>Evolutionary Origins and Diversification of the Mycorrhizal Mutualists.</title>
        <authorList>
            <consortium name="DOE Joint Genome Institute"/>
            <consortium name="Mycorrhizal Genomics Consortium"/>
            <person name="Kohler A."/>
            <person name="Kuo A."/>
            <person name="Nagy L.G."/>
            <person name="Floudas D."/>
            <person name="Copeland A."/>
            <person name="Barry K.W."/>
            <person name="Cichocki N."/>
            <person name="Veneault-Fourrey C."/>
            <person name="LaButti K."/>
            <person name="Lindquist E.A."/>
            <person name="Lipzen A."/>
            <person name="Lundell T."/>
            <person name="Morin E."/>
            <person name="Murat C."/>
            <person name="Riley R."/>
            <person name="Ohm R."/>
            <person name="Sun H."/>
            <person name="Tunlid A."/>
            <person name="Henrissat B."/>
            <person name="Grigoriev I.V."/>
            <person name="Hibbett D.S."/>
            <person name="Martin F."/>
        </authorList>
    </citation>
    <scope>NUCLEOTIDE SEQUENCE [LARGE SCALE GENOMIC DNA]</scope>
    <source>
        <strain evidence="7 8">Koide BX008</strain>
    </source>
</reference>
<feature type="domain" description="Pre-rRNA-processing protein Ipi1 N-terminal" evidence="6">
    <location>
        <begin position="138"/>
        <end position="243"/>
    </location>
</feature>
<dbReference type="GO" id="GO:0120330">
    <property type="term" value="C:rixosome complex"/>
    <property type="evidence" value="ECO:0007669"/>
    <property type="project" value="UniProtKB-UniRule"/>
</dbReference>
<dbReference type="Gene3D" id="1.25.10.10">
    <property type="entry name" value="Leucine-rich Repeat Variant"/>
    <property type="match status" value="1"/>
</dbReference>
<evidence type="ECO:0000259" key="6">
    <source>
        <dbReference type="Pfam" id="PF12333"/>
    </source>
</evidence>
<dbReference type="InterPro" id="IPR024679">
    <property type="entry name" value="Ipi1_N"/>
</dbReference>
<gene>
    <name evidence="7" type="ORF">M378DRAFT_66992</name>
</gene>
<dbReference type="AlphaFoldDB" id="A0A0C2X8N9"/>
<dbReference type="STRING" id="946122.A0A0C2X8N9"/>
<dbReference type="InterPro" id="IPR011989">
    <property type="entry name" value="ARM-like"/>
</dbReference>
<dbReference type="OrthoDB" id="361362at2759"/>
<accession>A0A0C2X8N9</accession>
<keyword evidence="5" id="KW-0698">rRNA processing</keyword>
<evidence type="ECO:0000313" key="7">
    <source>
        <dbReference type="EMBL" id="KIL70752.1"/>
    </source>
</evidence>
<comment type="similarity">
    <text evidence="3 5">Belongs to the IPI1/TEX10 family.</text>
</comment>
<protein>
    <recommendedName>
        <fullName evidence="5">Pre-rRNA-processing protein</fullName>
    </recommendedName>
</protein>
<dbReference type="HOGENOM" id="CLU_013988_0_0_1"/>
<evidence type="ECO:0000256" key="1">
    <source>
        <dbReference type="ARBA" id="ARBA00002355"/>
    </source>
</evidence>
<evidence type="ECO:0000256" key="3">
    <source>
        <dbReference type="ARBA" id="ARBA00006427"/>
    </source>
</evidence>
<dbReference type="PANTHER" id="PTHR16056:SF2">
    <property type="entry name" value="TESTIS-EXPRESSED PROTEIN 10"/>
    <property type="match status" value="1"/>
</dbReference>
<name>A0A0C2X8N9_AMAMK</name>
<dbReference type="GO" id="GO:0005634">
    <property type="term" value="C:nucleus"/>
    <property type="evidence" value="ECO:0007669"/>
    <property type="project" value="UniProtKB-SubCell"/>
</dbReference>